<evidence type="ECO:0000313" key="2">
    <source>
        <dbReference type="Proteomes" id="UP000504724"/>
    </source>
</evidence>
<keyword evidence="2" id="KW-1185">Reference proteome</keyword>
<gene>
    <name evidence="1" type="ORF">HQN79_00755</name>
</gene>
<protein>
    <recommendedName>
        <fullName evidence="3">Outer membrane protein beta-barrel domain-containing protein</fullName>
    </recommendedName>
</protein>
<dbReference type="Gene3D" id="2.40.160.170">
    <property type="match status" value="1"/>
</dbReference>
<dbReference type="AlphaFoldDB" id="A0A7D4SZI2"/>
<accession>A0A7D4SZI2</accession>
<organism evidence="1 2">
    <name type="scientific">Thiomicrorhabdus xiamenensis</name>
    <dbReference type="NCBI Taxonomy" id="2739063"/>
    <lineage>
        <taxon>Bacteria</taxon>
        <taxon>Pseudomonadati</taxon>
        <taxon>Pseudomonadota</taxon>
        <taxon>Gammaproteobacteria</taxon>
        <taxon>Thiotrichales</taxon>
        <taxon>Piscirickettsiaceae</taxon>
        <taxon>Thiomicrorhabdus</taxon>
    </lineage>
</organism>
<evidence type="ECO:0000313" key="1">
    <source>
        <dbReference type="EMBL" id="QKI88205.1"/>
    </source>
</evidence>
<sequence>MPYLHSLIVLFGLLLLNIHKCQANEQLDAIFGYTPSETPLNVGIGFGVLEGMTFEGSIEINPHINLRLAHAQGVKYKKYDRYLDYDYRYYTNGGMTSLMLDYFPFKRGFFLSFGYVRNNFKIQGDSQIPEGSSYSFGGMELLGINLISLSATATQDITLDGKIRWKESGPRFSLGWFFDLTKNLNLKMEFGALFFGEPELYLVTSGEVNGENVNNIVEVNEEKEQQIKSFDKDASKYDILPVVNVGLNYRF</sequence>
<dbReference type="EMBL" id="CP054020">
    <property type="protein sequence ID" value="QKI88205.1"/>
    <property type="molecule type" value="Genomic_DNA"/>
</dbReference>
<dbReference type="Proteomes" id="UP000504724">
    <property type="component" value="Chromosome"/>
</dbReference>
<dbReference type="KEGG" id="txa:HQN79_00755"/>
<dbReference type="RefSeq" id="WP_173283801.1">
    <property type="nucleotide sequence ID" value="NZ_CP054020.1"/>
</dbReference>
<proteinExistence type="predicted"/>
<evidence type="ECO:0008006" key="3">
    <source>
        <dbReference type="Google" id="ProtNLM"/>
    </source>
</evidence>
<name>A0A7D4SZI2_9GAMM</name>
<reference evidence="1 2" key="1">
    <citation type="submission" date="2020-05" db="EMBL/GenBank/DDBJ databases">
        <title>Thiomicrorhabdus sediminis sp.nov. and Thiomicrorhabdus xiamenensis sp.nov., novel sulfur-oxidizing bacteria isolated from coastal sediment.</title>
        <authorList>
            <person name="Liu X."/>
        </authorList>
    </citation>
    <scope>NUCLEOTIDE SEQUENCE [LARGE SCALE GENOMIC DNA]</scope>
    <source>
        <strain evidence="1 2">G2</strain>
    </source>
</reference>